<proteinExistence type="predicted"/>
<keyword evidence="2" id="KW-1185">Reference proteome</keyword>
<sequence>MLYNPCTLARLPYSIPASAIPVPTGLRDLQQGIQQDKQNRGQRAPYFRNAGLCRFWGYRWEVGQEPTKSCGPTAVPSERAKDAKCALKRLRRAESSLPNASASLTNGGCLSLTKPPAPAACRGGVKFLAAVSSMAVANRLVTRGCLVLHDVEVPLEPVGGHVIHVSVYRLPPCVSEEALV</sequence>
<gene>
    <name evidence="1" type="ORF">HPB47_018654</name>
</gene>
<protein>
    <submittedName>
        <fullName evidence="1">Uncharacterized protein</fullName>
    </submittedName>
</protein>
<comment type="caution">
    <text evidence="1">The sequence shown here is derived from an EMBL/GenBank/DDBJ whole genome shotgun (WGS) entry which is preliminary data.</text>
</comment>
<reference evidence="1 2" key="1">
    <citation type="journal article" date="2020" name="Cell">
        <title>Large-Scale Comparative Analyses of Tick Genomes Elucidate Their Genetic Diversity and Vector Capacities.</title>
        <authorList>
            <consortium name="Tick Genome and Microbiome Consortium (TIGMIC)"/>
            <person name="Jia N."/>
            <person name="Wang J."/>
            <person name="Shi W."/>
            <person name="Du L."/>
            <person name="Sun Y."/>
            <person name="Zhan W."/>
            <person name="Jiang J.F."/>
            <person name="Wang Q."/>
            <person name="Zhang B."/>
            <person name="Ji P."/>
            <person name="Bell-Sakyi L."/>
            <person name="Cui X.M."/>
            <person name="Yuan T.T."/>
            <person name="Jiang B.G."/>
            <person name="Yang W.F."/>
            <person name="Lam T.T."/>
            <person name="Chang Q.C."/>
            <person name="Ding S.J."/>
            <person name="Wang X.J."/>
            <person name="Zhu J.G."/>
            <person name="Ruan X.D."/>
            <person name="Zhao L."/>
            <person name="Wei J.T."/>
            <person name="Ye R.Z."/>
            <person name="Que T.C."/>
            <person name="Du C.H."/>
            <person name="Zhou Y.H."/>
            <person name="Cheng J.X."/>
            <person name="Dai P.F."/>
            <person name="Guo W.B."/>
            <person name="Han X.H."/>
            <person name="Huang E.J."/>
            <person name="Li L.F."/>
            <person name="Wei W."/>
            <person name="Gao Y.C."/>
            <person name="Liu J.Z."/>
            <person name="Shao H.Z."/>
            <person name="Wang X."/>
            <person name="Wang C.C."/>
            <person name="Yang T.C."/>
            <person name="Huo Q.B."/>
            <person name="Li W."/>
            <person name="Chen H.Y."/>
            <person name="Chen S.E."/>
            <person name="Zhou L.G."/>
            <person name="Ni X.B."/>
            <person name="Tian J.H."/>
            <person name="Sheng Y."/>
            <person name="Liu T."/>
            <person name="Pan Y.S."/>
            <person name="Xia L.Y."/>
            <person name="Li J."/>
            <person name="Zhao F."/>
            <person name="Cao W.C."/>
        </authorList>
    </citation>
    <scope>NUCLEOTIDE SEQUENCE [LARGE SCALE GENOMIC DNA]</scope>
    <source>
        <strain evidence="1">Iper-2018</strain>
    </source>
</reference>
<name>A0AC60R303_IXOPE</name>
<evidence type="ECO:0000313" key="1">
    <source>
        <dbReference type="EMBL" id="KAG0445198.1"/>
    </source>
</evidence>
<evidence type="ECO:0000313" key="2">
    <source>
        <dbReference type="Proteomes" id="UP000805193"/>
    </source>
</evidence>
<organism evidence="1 2">
    <name type="scientific">Ixodes persulcatus</name>
    <name type="common">Taiga tick</name>
    <dbReference type="NCBI Taxonomy" id="34615"/>
    <lineage>
        <taxon>Eukaryota</taxon>
        <taxon>Metazoa</taxon>
        <taxon>Ecdysozoa</taxon>
        <taxon>Arthropoda</taxon>
        <taxon>Chelicerata</taxon>
        <taxon>Arachnida</taxon>
        <taxon>Acari</taxon>
        <taxon>Parasitiformes</taxon>
        <taxon>Ixodida</taxon>
        <taxon>Ixodoidea</taxon>
        <taxon>Ixodidae</taxon>
        <taxon>Ixodinae</taxon>
        <taxon>Ixodes</taxon>
    </lineage>
</organism>
<dbReference type="EMBL" id="JABSTQ010000785">
    <property type="protein sequence ID" value="KAG0445198.1"/>
    <property type="molecule type" value="Genomic_DNA"/>
</dbReference>
<dbReference type="Proteomes" id="UP000805193">
    <property type="component" value="Unassembled WGS sequence"/>
</dbReference>
<accession>A0AC60R303</accession>